<name>A0A835FKT9_9POAL</name>
<evidence type="ECO:0000313" key="1">
    <source>
        <dbReference type="EMBL" id="KAF8762909.1"/>
    </source>
</evidence>
<gene>
    <name evidence="1" type="ORF">HU200_008754</name>
</gene>
<keyword evidence="2" id="KW-1185">Reference proteome</keyword>
<sequence length="204" mass="22019">MGFPRRSADCAGYIAGRVDGSIYLGSTISGKVKVLDGASLESREVDIPTCIDTSKFTYRSVFTVVHGAGPGPTSPASTWIVHVRGEALEFFRHVRRGSGDGESSSSLWVLEHTIPKLSEAAGELIGYQEMKRVDWTGVSAIAVGDGAAVLSVKGCRGERKCLFSVAMDTKKLQVVPKEAYRRTMATFAYALPWPQFLRPCPTAS</sequence>
<proteinExistence type="predicted"/>
<dbReference type="EMBL" id="JACEFO010000592">
    <property type="protein sequence ID" value="KAF8762909.1"/>
    <property type="molecule type" value="Genomic_DNA"/>
</dbReference>
<dbReference type="AlphaFoldDB" id="A0A835FKT9"/>
<dbReference type="Proteomes" id="UP000636709">
    <property type="component" value="Unassembled WGS sequence"/>
</dbReference>
<comment type="caution">
    <text evidence="1">The sequence shown here is derived from an EMBL/GenBank/DDBJ whole genome shotgun (WGS) entry which is preliminary data.</text>
</comment>
<accession>A0A835FKT9</accession>
<evidence type="ECO:0000313" key="2">
    <source>
        <dbReference type="Proteomes" id="UP000636709"/>
    </source>
</evidence>
<dbReference type="PANTHER" id="PTHR33207">
    <property type="entry name" value="F-BOX DOMAIN CONTAINING PROTEIN-RELATED"/>
    <property type="match status" value="1"/>
</dbReference>
<protein>
    <submittedName>
        <fullName evidence="1">Uncharacterized protein</fullName>
    </submittedName>
</protein>
<organism evidence="1 2">
    <name type="scientific">Digitaria exilis</name>
    <dbReference type="NCBI Taxonomy" id="1010633"/>
    <lineage>
        <taxon>Eukaryota</taxon>
        <taxon>Viridiplantae</taxon>
        <taxon>Streptophyta</taxon>
        <taxon>Embryophyta</taxon>
        <taxon>Tracheophyta</taxon>
        <taxon>Spermatophyta</taxon>
        <taxon>Magnoliopsida</taxon>
        <taxon>Liliopsida</taxon>
        <taxon>Poales</taxon>
        <taxon>Poaceae</taxon>
        <taxon>PACMAD clade</taxon>
        <taxon>Panicoideae</taxon>
        <taxon>Panicodae</taxon>
        <taxon>Paniceae</taxon>
        <taxon>Anthephorinae</taxon>
        <taxon>Digitaria</taxon>
    </lineage>
</organism>
<dbReference type="OrthoDB" id="692925at2759"/>
<reference evidence="1" key="1">
    <citation type="submission" date="2020-07" db="EMBL/GenBank/DDBJ databases">
        <title>Genome sequence and genetic diversity analysis of an under-domesticated orphan crop, white fonio (Digitaria exilis).</title>
        <authorList>
            <person name="Bennetzen J.L."/>
            <person name="Chen S."/>
            <person name="Ma X."/>
            <person name="Wang X."/>
            <person name="Yssel A.E.J."/>
            <person name="Chaluvadi S.R."/>
            <person name="Johnson M."/>
            <person name="Gangashetty P."/>
            <person name="Hamidou F."/>
            <person name="Sanogo M.D."/>
            <person name="Zwaenepoel A."/>
            <person name="Wallace J."/>
            <person name="Van De Peer Y."/>
            <person name="Van Deynze A."/>
        </authorList>
    </citation>
    <scope>NUCLEOTIDE SEQUENCE</scope>
    <source>
        <tissue evidence="1">Leaves</tissue>
    </source>
</reference>